<keyword evidence="3" id="KW-1185">Reference proteome</keyword>
<accession>A0A0X3TR91</accession>
<dbReference type="OrthoDB" id="8420605at2"/>
<feature type="compositionally biased region" description="Basic and acidic residues" evidence="1">
    <location>
        <begin position="7"/>
        <end position="30"/>
    </location>
</feature>
<evidence type="ECO:0000313" key="3">
    <source>
        <dbReference type="Proteomes" id="UP000053791"/>
    </source>
</evidence>
<name>A0A0X3TR91_9RHOB</name>
<proteinExistence type="predicted"/>
<evidence type="ECO:0000256" key="1">
    <source>
        <dbReference type="SAM" id="MobiDB-lite"/>
    </source>
</evidence>
<organism evidence="2 3">
    <name type="scientific">Ruegeria marisrubri</name>
    <dbReference type="NCBI Taxonomy" id="1685379"/>
    <lineage>
        <taxon>Bacteria</taxon>
        <taxon>Pseudomonadati</taxon>
        <taxon>Pseudomonadota</taxon>
        <taxon>Alphaproteobacteria</taxon>
        <taxon>Rhodobacterales</taxon>
        <taxon>Roseobacteraceae</taxon>
        <taxon>Ruegeria</taxon>
    </lineage>
</organism>
<protein>
    <submittedName>
        <fullName evidence="2">Uncharacterized protein</fullName>
    </submittedName>
</protein>
<dbReference type="AlphaFoldDB" id="A0A0X3TR91"/>
<reference evidence="3" key="1">
    <citation type="submission" date="2015-12" db="EMBL/GenBank/DDBJ databases">
        <authorList>
            <person name="Zhang G."/>
            <person name="Stingl U."/>
        </authorList>
    </citation>
    <scope>NUCLEOTIDE SEQUENCE [LARGE SCALE GENOMIC DNA]</scope>
    <source>
        <strain evidence="3">ZGT118</strain>
    </source>
</reference>
<sequence>MTFSDGSRIEIENGRFERKDPQGRTIEERPATAADRAMLANARSHNVDRRAGLGRARGGGVVASFEINGRDVEVTYVDGWKEEIQNGRYEMKDANNNTVVERNATQRDVDRLFGAFE</sequence>
<gene>
    <name evidence="2" type="ORF">AVO45_09425</name>
</gene>
<evidence type="ECO:0000313" key="2">
    <source>
        <dbReference type="EMBL" id="KUJ78199.1"/>
    </source>
</evidence>
<comment type="caution">
    <text evidence="2">The sequence shown here is derived from an EMBL/GenBank/DDBJ whole genome shotgun (WGS) entry which is preliminary data.</text>
</comment>
<dbReference type="Proteomes" id="UP000053791">
    <property type="component" value="Unassembled WGS sequence"/>
</dbReference>
<dbReference type="STRING" id="1685379.AVO45_09425"/>
<dbReference type="EMBL" id="LQBQ01000023">
    <property type="protein sequence ID" value="KUJ78199.1"/>
    <property type="molecule type" value="Genomic_DNA"/>
</dbReference>
<feature type="region of interest" description="Disordered" evidence="1">
    <location>
        <begin position="1"/>
        <end position="32"/>
    </location>
</feature>